<protein>
    <submittedName>
        <fullName evidence="3">Uncharacterized protein</fullName>
    </submittedName>
</protein>
<keyword evidence="2" id="KW-0472">Membrane</keyword>
<accession>A0A1M7TV84</accession>
<feature type="transmembrane region" description="Helical" evidence="2">
    <location>
        <begin position="32"/>
        <end position="53"/>
    </location>
</feature>
<evidence type="ECO:0000313" key="3">
    <source>
        <dbReference type="EMBL" id="SHN74639.1"/>
    </source>
</evidence>
<dbReference type="EMBL" id="FRCS01000007">
    <property type="protein sequence ID" value="SHN74639.1"/>
    <property type="molecule type" value="Genomic_DNA"/>
</dbReference>
<gene>
    <name evidence="3" type="ORF">SAMN05443668_107121</name>
</gene>
<keyword evidence="2" id="KW-0812">Transmembrane</keyword>
<feature type="compositionally biased region" description="Low complexity" evidence="1">
    <location>
        <begin position="87"/>
        <end position="103"/>
    </location>
</feature>
<name>A0A1M7TV84_9ACTN</name>
<keyword evidence="2" id="KW-1133">Transmembrane helix</keyword>
<evidence type="ECO:0000313" key="4">
    <source>
        <dbReference type="Proteomes" id="UP000184440"/>
    </source>
</evidence>
<evidence type="ECO:0000256" key="1">
    <source>
        <dbReference type="SAM" id="MobiDB-lite"/>
    </source>
</evidence>
<organism evidence="3 4">
    <name type="scientific">Cryptosporangium aurantiacum</name>
    <dbReference type="NCBI Taxonomy" id="134849"/>
    <lineage>
        <taxon>Bacteria</taxon>
        <taxon>Bacillati</taxon>
        <taxon>Actinomycetota</taxon>
        <taxon>Actinomycetes</taxon>
        <taxon>Cryptosporangiales</taxon>
        <taxon>Cryptosporangiaceae</taxon>
        <taxon>Cryptosporangium</taxon>
    </lineage>
</organism>
<dbReference type="RefSeq" id="WP_073259933.1">
    <property type="nucleotide sequence ID" value="NZ_FRCS01000007.1"/>
</dbReference>
<reference evidence="3 4" key="1">
    <citation type="submission" date="2016-11" db="EMBL/GenBank/DDBJ databases">
        <authorList>
            <person name="Jaros S."/>
            <person name="Januszkiewicz K."/>
            <person name="Wedrychowicz H."/>
        </authorList>
    </citation>
    <scope>NUCLEOTIDE SEQUENCE [LARGE SCALE GENOMIC DNA]</scope>
    <source>
        <strain evidence="3 4">DSM 46144</strain>
    </source>
</reference>
<keyword evidence="4" id="KW-1185">Reference proteome</keyword>
<dbReference type="AlphaFoldDB" id="A0A1M7TV84"/>
<feature type="region of interest" description="Disordered" evidence="1">
    <location>
        <begin position="52"/>
        <end position="103"/>
    </location>
</feature>
<dbReference type="Proteomes" id="UP000184440">
    <property type="component" value="Unassembled WGS sequence"/>
</dbReference>
<evidence type="ECO:0000256" key="2">
    <source>
        <dbReference type="SAM" id="Phobius"/>
    </source>
</evidence>
<sequence>MRWVKAGLLIGISLVVAYGVYGVTENLAVPTAVVLAGVVFACMAIALDSHDVAPPQGERPRVRGADAPQQPERAAAWSGGPERPDPDAQAWRAAAQRRVAGTH</sequence>
<proteinExistence type="predicted"/>